<comment type="similarity">
    <text evidence="1">Belongs to the short-chain fatty acyl-CoA assimilation regulator (ScfR) family.</text>
</comment>
<dbReference type="OrthoDB" id="9796786at2"/>
<protein>
    <submittedName>
        <fullName evidence="2">ImmA/IrrE family metallo-endopeptidase</fullName>
    </submittedName>
</protein>
<dbReference type="AlphaFoldDB" id="A0A7K3MPC9"/>
<comment type="caution">
    <text evidence="2">The sequence shown here is derived from an EMBL/GenBank/DDBJ whole genome shotgun (WGS) entry which is preliminary data.</text>
</comment>
<evidence type="ECO:0000313" key="2">
    <source>
        <dbReference type="EMBL" id="TFU46467.1"/>
    </source>
</evidence>
<proteinExistence type="inferred from homology"/>
<dbReference type="Pfam" id="PF06114">
    <property type="entry name" value="Peptidase_M78"/>
    <property type="match status" value="1"/>
</dbReference>
<dbReference type="Gene3D" id="1.10.10.2910">
    <property type="match status" value="1"/>
</dbReference>
<dbReference type="GO" id="GO:0003677">
    <property type="term" value="F:DNA binding"/>
    <property type="evidence" value="ECO:0007669"/>
    <property type="project" value="InterPro"/>
</dbReference>
<dbReference type="PROSITE" id="PS50943">
    <property type="entry name" value="HTH_CROC1"/>
    <property type="match status" value="1"/>
</dbReference>
<dbReference type="InterPro" id="IPR010982">
    <property type="entry name" value="Lambda_DNA-bd_dom_sf"/>
</dbReference>
<reference evidence="2 3" key="1">
    <citation type="submission" date="2019-03" db="EMBL/GenBank/DDBJ databases">
        <title>Diversity of the mouse oral microbiome.</title>
        <authorList>
            <person name="Joseph S."/>
            <person name="Aduse-Opoku J."/>
            <person name="Curtis M."/>
            <person name="Wade W."/>
            <person name="Hashim A."/>
        </authorList>
    </citation>
    <scope>NUCLEOTIDE SEQUENCE [LARGE SCALE GENOMIC DNA]</scope>
    <source>
        <strain evidence="2 3">P2318</strain>
    </source>
</reference>
<sequence>MRKIFLIILGSIDLFLYICRKFSANMDNIDIELSKVIDAAVQSSIDIGQVASLKDLYKEKKNSLNLSDRQIQKILGMDSKTINPILNGTAKQINFINVVKLAHFLGLSVNDLIKVYVPELAPKQIGEIQRAREAGYIVENFDVSILVKMKFFNSNASSKDMSDKIKRFFDIDNIYSYSENSLLPVFSRSKRNSNDLMRNFWIQSAFIQFKSIANPNPYIRKELVELIPKIRPYTRDIKNGLIRVLKALFRIGVTVIYQPSLEKIQVRGATMIINDKPCIVLSNLQNNYPTLWFTLLHELHHVLFDFDEIKKQTYHISNNEGDIFLMNEEQADNFACEYLLNESRLKFASGYITSHYNIEKLAKEWGVHTSIIYAMYCYKTNEWAFYNKYIPKMNEALELINTHPFEKETLMESVQQIKEFLYN</sequence>
<accession>A0A7K3MPC9</accession>
<dbReference type="Gene3D" id="1.10.260.40">
    <property type="entry name" value="lambda repressor-like DNA-binding domains"/>
    <property type="match status" value="1"/>
</dbReference>
<dbReference type="InterPro" id="IPR001387">
    <property type="entry name" value="Cro/C1-type_HTH"/>
</dbReference>
<evidence type="ECO:0000256" key="1">
    <source>
        <dbReference type="ARBA" id="ARBA00007227"/>
    </source>
</evidence>
<organism evidence="2 3">
    <name type="scientific">Bacteroides acidifaciens</name>
    <dbReference type="NCBI Taxonomy" id="85831"/>
    <lineage>
        <taxon>Bacteria</taxon>
        <taxon>Pseudomonadati</taxon>
        <taxon>Bacteroidota</taxon>
        <taxon>Bacteroidia</taxon>
        <taxon>Bacteroidales</taxon>
        <taxon>Bacteroidaceae</taxon>
        <taxon>Bacteroides</taxon>
    </lineage>
</organism>
<dbReference type="CDD" id="cd00093">
    <property type="entry name" value="HTH_XRE"/>
    <property type="match status" value="1"/>
</dbReference>
<dbReference type="InterPro" id="IPR010359">
    <property type="entry name" value="IrrE_HExxH"/>
</dbReference>
<evidence type="ECO:0000313" key="3">
    <source>
        <dbReference type="Proteomes" id="UP000298073"/>
    </source>
</evidence>
<dbReference type="EMBL" id="SPPV01000045">
    <property type="protein sequence ID" value="TFU46467.1"/>
    <property type="molecule type" value="Genomic_DNA"/>
</dbReference>
<name>A0A7K3MPC9_9BACE</name>
<dbReference type="SUPFAM" id="SSF47413">
    <property type="entry name" value="lambda repressor-like DNA-binding domains"/>
    <property type="match status" value="1"/>
</dbReference>
<dbReference type="Proteomes" id="UP000298073">
    <property type="component" value="Unassembled WGS sequence"/>
</dbReference>
<gene>
    <name evidence="2" type="ORF">E4T97_16470</name>
</gene>